<gene>
    <name evidence="1" type="ORF">B0H65DRAFT_456600</name>
</gene>
<dbReference type="GeneID" id="87863454"/>
<keyword evidence="2" id="KW-1185">Reference proteome</keyword>
<accession>A0AAE0JJU5</accession>
<dbReference type="PANTHER" id="PTHR31051:SF1">
    <property type="entry name" value="PROTEASOME ASSEMBLY CHAPERONE 3"/>
    <property type="match status" value="1"/>
</dbReference>
<evidence type="ECO:0008006" key="3">
    <source>
        <dbReference type="Google" id="ProtNLM"/>
    </source>
</evidence>
<organism evidence="1 2">
    <name type="scientific">Neurospora tetraspora</name>
    <dbReference type="NCBI Taxonomy" id="94610"/>
    <lineage>
        <taxon>Eukaryota</taxon>
        <taxon>Fungi</taxon>
        <taxon>Dikarya</taxon>
        <taxon>Ascomycota</taxon>
        <taxon>Pezizomycotina</taxon>
        <taxon>Sordariomycetes</taxon>
        <taxon>Sordariomycetidae</taxon>
        <taxon>Sordariales</taxon>
        <taxon>Sordariaceae</taxon>
        <taxon>Neurospora</taxon>
    </lineage>
</organism>
<proteinExistence type="predicted"/>
<protein>
    <recommendedName>
        <fullName evidence="3">Proteasome assembly chaperone 3</fullName>
    </recommendedName>
</protein>
<dbReference type="EMBL" id="JAUEPP010000002">
    <property type="protein sequence ID" value="KAK3350985.1"/>
    <property type="molecule type" value="Genomic_DNA"/>
</dbReference>
<dbReference type="Proteomes" id="UP001278500">
    <property type="component" value="Unassembled WGS sequence"/>
</dbReference>
<dbReference type="Gene3D" id="3.30.230.90">
    <property type="match status" value="1"/>
</dbReference>
<evidence type="ECO:0000313" key="1">
    <source>
        <dbReference type="EMBL" id="KAK3350985.1"/>
    </source>
</evidence>
<dbReference type="InterPro" id="IPR018788">
    <property type="entry name" value="Proteasome_assmbl_chp_3"/>
</dbReference>
<dbReference type="InterPro" id="IPR053720">
    <property type="entry name" value="Psm_Assembly_Chaperone"/>
</dbReference>
<reference evidence="1" key="1">
    <citation type="journal article" date="2023" name="Mol. Phylogenet. Evol.">
        <title>Genome-scale phylogeny and comparative genomics of the fungal order Sordariales.</title>
        <authorList>
            <person name="Hensen N."/>
            <person name="Bonometti L."/>
            <person name="Westerberg I."/>
            <person name="Brannstrom I.O."/>
            <person name="Guillou S."/>
            <person name="Cros-Aarteil S."/>
            <person name="Calhoun S."/>
            <person name="Haridas S."/>
            <person name="Kuo A."/>
            <person name="Mondo S."/>
            <person name="Pangilinan J."/>
            <person name="Riley R."/>
            <person name="LaButti K."/>
            <person name="Andreopoulos B."/>
            <person name="Lipzen A."/>
            <person name="Chen C."/>
            <person name="Yan M."/>
            <person name="Daum C."/>
            <person name="Ng V."/>
            <person name="Clum A."/>
            <person name="Steindorff A."/>
            <person name="Ohm R.A."/>
            <person name="Martin F."/>
            <person name="Silar P."/>
            <person name="Natvig D.O."/>
            <person name="Lalanne C."/>
            <person name="Gautier V."/>
            <person name="Ament-Velasquez S.L."/>
            <person name="Kruys A."/>
            <person name="Hutchinson M.I."/>
            <person name="Powell A.J."/>
            <person name="Barry K."/>
            <person name="Miller A.N."/>
            <person name="Grigoriev I.V."/>
            <person name="Debuchy R."/>
            <person name="Gladieux P."/>
            <person name="Hiltunen Thoren M."/>
            <person name="Johannesson H."/>
        </authorList>
    </citation>
    <scope>NUCLEOTIDE SEQUENCE</scope>
    <source>
        <strain evidence="1">CBS 560.94</strain>
    </source>
</reference>
<evidence type="ECO:0000313" key="2">
    <source>
        <dbReference type="Proteomes" id="UP001278500"/>
    </source>
</evidence>
<dbReference type="PANTHER" id="PTHR31051">
    <property type="entry name" value="PROTEASOME ASSEMBLY CHAPERONE 3"/>
    <property type="match status" value="1"/>
</dbReference>
<dbReference type="GO" id="GO:0043248">
    <property type="term" value="P:proteasome assembly"/>
    <property type="evidence" value="ECO:0007669"/>
    <property type="project" value="InterPro"/>
</dbReference>
<dbReference type="AlphaFoldDB" id="A0AAE0JJU5"/>
<name>A0AAE0JJU5_9PEZI</name>
<comment type="caution">
    <text evidence="1">The sequence shown here is derived from an EMBL/GenBank/DDBJ whole genome shotgun (WGS) entry which is preliminary data.</text>
</comment>
<reference evidence="1" key="2">
    <citation type="submission" date="2023-06" db="EMBL/GenBank/DDBJ databases">
        <authorList>
            <consortium name="Lawrence Berkeley National Laboratory"/>
            <person name="Haridas S."/>
            <person name="Hensen N."/>
            <person name="Bonometti L."/>
            <person name="Westerberg I."/>
            <person name="Brannstrom I.O."/>
            <person name="Guillou S."/>
            <person name="Cros-Aarteil S."/>
            <person name="Calhoun S."/>
            <person name="Kuo A."/>
            <person name="Mondo S."/>
            <person name="Pangilinan J."/>
            <person name="Riley R."/>
            <person name="Labutti K."/>
            <person name="Andreopoulos B."/>
            <person name="Lipzen A."/>
            <person name="Chen C."/>
            <person name="Yanf M."/>
            <person name="Daum C."/>
            <person name="Ng V."/>
            <person name="Clum A."/>
            <person name="Steindorff A."/>
            <person name="Ohm R."/>
            <person name="Martin F."/>
            <person name="Silar P."/>
            <person name="Natvig D."/>
            <person name="Lalanne C."/>
            <person name="Gautier V."/>
            <person name="Ament-Velasquez S.L."/>
            <person name="Kruys A."/>
            <person name="Hutchinson M.I."/>
            <person name="Powell A.J."/>
            <person name="Barry K."/>
            <person name="Miller A.N."/>
            <person name="Grigoriev I.V."/>
            <person name="Debuchy R."/>
            <person name="Gladieux P."/>
            <person name="Thoren M.H."/>
            <person name="Johannesson H."/>
        </authorList>
    </citation>
    <scope>NUCLEOTIDE SEQUENCE</scope>
    <source>
        <strain evidence="1">CBS 560.94</strain>
    </source>
</reference>
<dbReference type="RefSeq" id="XP_062684280.1">
    <property type="nucleotide sequence ID" value="XM_062826300.1"/>
</dbReference>
<sequence>MSENAVREEPFPAPSRQATGLVNGVETEVSSMNFSDKIMVTISQSGRLAQWVQVPLAAPSSASVDMALPGAGSLLPSEHLTATTLLGGGNEERETMGQLYASQIASLLTLRNPNEQRSLLLGLGLEKVDTTTSESFYDVVELVQKVL</sequence>
<dbReference type="Pfam" id="PF10178">
    <property type="entry name" value="PAC3"/>
    <property type="match status" value="1"/>
</dbReference>